<reference evidence="1" key="1">
    <citation type="journal article" date="2015" name="Nature">
        <title>Complex archaea that bridge the gap between prokaryotes and eukaryotes.</title>
        <authorList>
            <person name="Spang A."/>
            <person name="Saw J.H."/>
            <person name="Jorgensen S.L."/>
            <person name="Zaremba-Niedzwiedzka K."/>
            <person name="Martijn J."/>
            <person name="Lind A.E."/>
            <person name="van Eijk R."/>
            <person name="Schleper C."/>
            <person name="Guy L."/>
            <person name="Ettema T.J."/>
        </authorList>
    </citation>
    <scope>NUCLEOTIDE SEQUENCE</scope>
</reference>
<name>A0A0F9V011_9ZZZZ</name>
<sequence>MDRKLLLAIIFALTSVSLRLSTGKKRGSLRTLLNKLDRFIFSVVPVEARGSINFLNSIKQYEYRRVGDLYELVDGPVTLLTTEDKRVELLRFKLYRKALTVVTKKSPNVEVLIPYDIISEVLDGPVAAQA</sequence>
<evidence type="ECO:0000313" key="1">
    <source>
        <dbReference type="EMBL" id="KKN98555.1"/>
    </source>
</evidence>
<comment type="caution">
    <text evidence="1">The sequence shown here is derived from an EMBL/GenBank/DDBJ whole genome shotgun (WGS) entry which is preliminary data.</text>
</comment>
<accession>A0A0F9V011</accession>
<organism evidence="1">
    <name type="scientific">marine sediment metagenome</name>
    <dbReference type="NCBI Taxonomy" id="412755"/>
    <lineage>
        <taxon>unclassified sequences</taxon>
        <taxon>metagenomes</taxon>
        <taxon>ecological metagenomes</taxon>
    </lineage>
</organism>
<proteinExistence type="predicted"/>
<gene>
    <name evidence="1" type="ORF">LCGC14_0146670</name>
</gene>
<protein>
    <submittedName>
        <fullName evidence="1">Uncharacterized protein</fullName>
    </submittedName>
</protein>
<dbReference type="AlphaFoldDB" id="A0A0F9V011"/>
<dbReference type="EMBL" id="LAZR01000051">
    <property type="protein sequence ID" value="KKN98555.1"/>
    <property type="molecule type" value="Genomic_DNA"/>
</dbReference>